<keyword evidence="3" id="KW-0808">Transferase</keyword>
<dbReference type="PANTHER" id="PTHR45947">
    <property type="entry name" value="SULFOQUINOVOSYL TRANSFERASE SQD2"/>
    <property type="match status" value="1"/>
</dbReference>
<dbReference type="STRING" id="1348624.GCA_001591545_00901"/>
<dbReference type="EC" id="2.4.1.250" evidence="3"/>
<dbReference type="Pfam" id="PF13579">
    <property type="entry name" value="Glyco_trans_4_4"/>
    <property type="match status" value="1"/>
</dbReference>
<evidence type="ECO:0000259" key="1">
    <source>
        <dbReference type="Pfam" id="PF00534"/>
    </source>
</evidence>
<feature type="domain" description="Glycosyl transferase family 1" evidence="1">
    <location>
        <begin position="183"/>
        <end position="336"/>
    </location>
</feature>
<dbReference type="Gene3D" id="3.40.50.2000">
    <property type="entry name" value="Glycogen Phosphorylase B"/>
    <property type="match status" value="2"/>
</dbReference>
<dbReference type="GO" id="GO:0102710">
    <property type="term" value="F:D-inositol-3-phosphate glycosyltransferase activity"/>
    <property type="evidence" value="ECO:0007669"/>
    <property type="project" value="UniProtKB-EC"/>
</dbReference>
<dbReference type="InterPro" id="IPR050194">
    <property type="entry name" value="Glycosyltransferase_grp1"/>
</dbReference>
<dbReference type="InterPro" id="IPR001296">
    <property type="entry name" value="Glyco_trans_1"/>
</dbReference>
<dbReference type="EMBL" id="LS483476">
    <property type="protein sequence ID" value="SQI56430.1"/>
    <property type="molecule type" value="Genomic_DNA"/>
</dbReference>
<protein>
    <submittedName>
        <fullName evidence="3">Group 1 glycosyl transferase</fullName>
        <ecNumber evidence="3">2.4.1.250</ecNumber>
    </submittedName>
</protein>
<dbReference type="KEGG" id="blen:NCTC4824_01826"/>
<organism evidence="3 4">
    <name type="scientific">Lederbergia lenta</name>
    <name type="common">Bacillus lentus</name>
    <dbReference type="NCBI Taxonomy" id="1467"/>
    <lineage>
        <taxon>Bacteria</taxon>
        <taxon>Bacillati</taxon>
        <taxon>Bacillota</taxon>
        <taxon>Bacilli</taxon>
        <taxon>Bacillales</taxon>
        <taxon>Bacillaceae</taxon>
        <taxon>Lederbergia</taxon>
    </lineage>
</organism>
<sequence>MGNPLRILHVVVNMNRGGAETLIMNLYRNIDRRKVQFDFLTCKAGAFDEEILNKGGKIHRIPYVSDVGHIKYLKALNQFFDTHKSYPIIHSHLDKMSGMVLRSARKAGIPVRISHSHNTQSEGGLAARIYKWLVGKFIIPNSTTLFACSNDAAIWLFQKKSSTSHILKNGIEYDRFSFSNEVRKQIRAELMLDDQTFILGHVGRFAHQKNHTYLIDLFAEFNKVRENAVLLLIGDGPLRPTIEEKVRKLGLEKKIRFLGVRSDINRILQGLDIFVFPSLHEGLPVALIEAQGAGLPCLISDCVSTEVDLGMNLVNYAPLNNTEAWINKMKRITASQMERKSEQVAFSNKGYDIAATANKIEDFYLTISG</sequence>
<keyword evidence="3" id="KW-0328">Glycosyltransferase</keyword>
<evidence type="ECO:0000313" key="4">
    <source>
        <dbReference type="Proteomes" id="UP000249134"/>
    </source>
</evidence>
<dbReference type="SUPFAM" id="SSF53756">
    <property type="entry name" value="UDP-Glycosyltransferase/glycogen phosphorylase"/>
    <property type="match status" value="1"/>
</dbReference>
<accession>A0A2X4WFQ4</accession>
<dbReference type="Proteomes" id="UP000249134">
    <property type="component" value="Chromosome 1"/>
</dbReference>
<reference evidence="3 4" key="1">
    <citation type="submission" date="2018-06" db="EMBL/GenBank/DDBJ databases">
        <authorList>
            <consortium name="Pathogen Informatics"/>
            <person name="Doyle S."/>
        </authorList>
    </citation>
    <scope>NUCLEOTIDE SEQUENCE [LARGE SCALE GENOMIC DNA]</scope>
    <source>
        <strain evidence="3 4">NCTC4824</strain>
    </source>
</reference>
<evidence type="ECO:0000313" key="3">
    <source>
        <dbReference type="EMBL" id="SQI56430.1"/>
    </source>
</evidence>
<dbReference type="InterPro" id="IPR028098">
    <property type="entry name" value="Glyco_trans_4-like_N"/>
</dbReference>
<gene>
    <name evidence="3" type="primary">mshA_1</name>
    <name evidence="3" type="ORF">NCTC4824_01826</name>
</gene>
<dbReference type="RefSeq" id="WP_066137583.1">
    <property type="nucleotide sequence ID" value="NZ_CBCSGM010000001.1"/>
</dbReference>
<feature type="domain" description="Glycosyltransferase subfamily 4-like N-terminal" evidence="2">
    <location>
        <begin position="17"/>
        <end position="153"/>
    </location>
</feature>
<dbReference type="PANTHER" id="PTHR45947:SF3">
    <property type="entry name" value="SULFOQUINOVOSYL TRANSFERASE SQD2"/>
    <property type="match status" value="1"/>
</dbReference>
<dbReference type="CDD" id="cd03812">
    <property type="entry name" value="GT4_CapH-like"/>
    <property type="match status" value="1"/>
</dbReference>
<proteinExistence type="predicted"/>
<keyword evidence="4" id="KW-1185">Reference proteome</keyword>
<name>A0A2X4WFQ4_LEDLE</name>
<dbReference type="Pfam" id="PF00534">
    <property type="entry name" value="Glycos_transf_1"/>
    <property type="match status" value="1"/>
</dbReference>
<evidence type="ECO:0000259" key="2">
    <source>
        <dbReference type="Pfam" id="PF13579"/>
    </source>
</evidence>
<dbReference type="AlphaFoldDB" id="A0A2X4WFQ4"/>